<dbReference type="SFLD" id="SFLDS00003">
    <property type="entry name" value="Haloacid_Dehalogenase"/>
    <property type="match status" value="1"/>
</dbReference>
<comment type="caution">
    <text evidence="1">The sequence shown here is derived from an EMBL/GenBank/DDBJ whole genome shotgun (WGS) entry which is preliminary data.</text>
</comment>
<reference evidence="1" key="2">
    <citation type="journal article" date="2021" name="PeerJ">
        <title>Extensive microbial diversity within the chicken gut microbiome revealed by metagenomics and culture.</title>
        <authorList>
            <person name="Gilroy R."/>
            <person name="Ravi A."/>
            <person name="Getino M."/>
            <person name="Pursley I."/>
            <person name="Horton D.L."/>
            <person name="Alikhan N.F."/>
            <person name="Baker D."/>
            <person name="Gharbi K."/>
            <person name="Hall N."/>
            <person name="Watson M."/>
            <person name="Adriaenssens E.M."/>
            <person name="Foster-Nyarko E."/>
            <person name="Jarju S."/>
            <person name="Secka A."/>
            <person name="Antonio M."/>
            <person name="Oren A."/>
            <person name="Chaudhuri R.R."/>
            <person name="La Ragione R."/>
            <person name="Hildebrand F."/>
            <person name="Pallen M.J."/>
        </authorList>
    </citation>
    <scope>NUCLEOTIDE SEQUENCE</scope>
    <source>
        <strain evidence="1">CHK195-11698</strain>
    </source>
</reference>
<keyword evidence="1" id="KW-0378">Hydrolase</keyword>
<proteinExistence type="predicted"/>
<reference evidence="1" key="1">
    <citation type="submission" date="2020-10" db="EMBL/GenBank/DDBJ databases">
        <authorList>
            <person name="Gilroy R."/>
        </authorList>
    </citation>
    <scope>NUCLEOTIDE SEQUENCE</scope>
    <source>
        <strain evidence="1">CHK195-11698</strain>
    </source>
</reference>
<dbReference type="EMBL" id="DVMJ01000014">
    <property type="protein sequence ID" value="HIU12831.1"/>
    <property type="molecule type" value="Genomic_DNA"/>
</dbReference>
<dbReference type="InterPro" id="IPR036412">
    <property type="entry name" value="HAD-like_sf"/>
</dbReference>
<dbReference type="GO" id="GO:0000287">
    <property type="term" value="F:magnesium ion binding"/>
    <property type="evidence" value="ECO:0007669"/>
    <property type="project" value="TreeGrafter"/>
</dbReference>
<dbReference type="InterPro" id="IPR006379">
    <property type="entry name" value="HAD-SF_hydro_IIB"/>
</dbReference>
<organism evidence="1 2">
    <name type="scientific">Candidatus Fimiplasma intestinipullorum</name>
    <dbReference type="NCBI Taxonomy" id="2840825"/>
    <lineage>
        <taxon>Bacteria</taxon>
        <taxon>Bacillati</taxon>
        <taxon>Bacillota</taxon>
        <taxon>Clostridia</taxon>
        <taxon>Eubacteriales</taxon>
        <taxon>Candidatus Fimiplasma</taxon>
    </lineage>
</organism>
<dbReference type="PANTHER" id="PTHR10000:SF25">
    <property type="entry name" value="PHOSPHATASE YKRA-RELATED"/>
    <property type="match status" value="1"/>
</dbReference>
<sequence length="279" mass="32008">MRKYLFFDIDGTLVGASHHVTDNNAKAIQQARANGHKAFLCSGRAPTSIMQDIIDVGFDGIICSAGGFIMIDGHFVFENLINQYVLQEVITLFTNHHILFTLETRDTIYQTPGVTEFFDQRHQEHFKDNLELKRFFELRRRGENREPIRRFNILKTPVAKISFIAKRKQDYEECVPFLEDYFHIVTFSKPEDDFVNGELIIKGCTKADGIKRLIRYYNASMEDTIGFGDSMNDYQMIEAVNIACVSKQAPQVLLDKADYTFDDPDEDGIAKVLAELKLV</sequence>
<dbReference type="AlphaFoldDB" id="A0A9D1HLV9"/>
<dbReference type="SFLD" id="SFLDG01140">
    <property type="entry name" value="C2.B:_Phosphomannomutase_and_P"/>
    <property type="match status" value="1"/>
</dbReference>
<dbReference type="GO" id="GO:0005829">
    <property type="term" value="C:cytosol"/>
    <property type="evidence" value="ECO:0007669"/>
    <property type="project" value="TreeGrafter"/>
</dbReference>
<dbReference type="PANTHER" id="PTHR10000">
    <property type="entry name" value="PHOSPHOSERINE PHOSPHATASE"/>
    <property type="match status" value="1"/>
</dbReference>
<accession>A0A9D1HLV9</accession>
<dbReference type="Gene3D" id="3.40.50.1000">
    <property type="entry name" value="HAD superfamily/HAD-like"/>
    <property type="match status" value="1"/>
</dbReference>
<dbReference type="GO" id="GO:0016791">
    <property type="term" value="F:phosphatase activity"/>
    <property type="evidence" value="ECO:0007669"/>
    <property type="project" value="TreeGrafter"/>
</dbReference>
<evidence type="ECO:0000313" key="2">
    <source>
        <dbReference type="Proteomes" id="UP000824175"/>
    </source>
</evidence>
<dbReference type="NCBIfam" id="TIGR00099">
    <property type="entry name" value="Cof-subfamily"/>
    <property type="match status" value="1"/>
</dbReference>
<protein>
    <submittedName>
        <fullName evidence="1">Cof-type HAD-IIB family hydrolase</fullName>
    </submittedName>
</protein>
<dbReference type="SUPFAM" id="SSF56784">
    <property type="entry name" value="HAD-like"/>
    <property type="match status" value="1"/>
</dbReference>
<dbReference type="Proteomes" id="UP000824175">
    <property type="component" value="Unassembled WGS sequence"/>
</dbReference>
<evidence type="ECO:0000313" key="1">
    <source>
        <dbReference type="EMBL" id="HIU12831.1"/>
    </source>
</evidence>
<name>A0A9D1HLV9_9FIRM</name>
<gene>
    <name evidence="1" type="ORF">IAD15_02000</name>
</gene>
<dbReference type="InterPro" id="IPR000150">
    <property type="entry name" value="Cof"/>
</dbReference>
<dbReference type="Pfam" id="PF08282">
    <property type="entry name" value="Hydrolase_3"/>
    <property type="match status" value="1"/>
</dbReference>
<dbReference type="NCBIfam" id="TIGR01484">
    <property type="entry name" value="HAD-SF-IIB"/>
    <property type="match status" value="1"/>
</dbReference>
<dbReference type="Gene3D" id="3.30.1240.10">
    <property type="match status" value="1"/>
</dbReference>
<dbReference type="InterPro" id="IPR023214">
    <property type="entry name" value="HAD_sf"/>
</dbReference>